<feature type="site" description="Seems to be a necessary countercharge to the potassium cations" evidence="10">
    <location>
        <position position="252"/>
    </location>
</feature>
<feature type="binding site" evidence="10">
    <location>
        <position position="391"/>
    </location>
    <ligand>
        <name>NAD(+)</name>
        <dbReference type="ChEBI" id="CHEBI:57540"/>
    </ligand>
</feature>
<dbReference type="CDD" id="cd07090">
    <property type="entry name" value="ALDH_F9_TMBADH"/>
    <property type="match status" value="1"/>
</dbReference>
<comment type="caution">
    <text evidence="10">Lacks conserved residue(s) required for the propagation of feature annotation.</text>
</comment>
<dbReference type="AlphaFoldDB" id="A0A1E2VDT1"/>
<feature type="binding site" evidence="10">
    <location>
        <position position="250"/>
    </location>
    <ligand>
        <name>K(+)</name>
        <dbReference type="ChEBI" id="CHEBI:29103"/>
        <label>2</label>
    </ligand>
</feature>
<feature type="active site" description="Nucleophile" evidence="10">
    <location>
        <position position="290"/>
    </location>
</feature>
<dbReference type="Gene3D" id="3.40.605.10">
    <property type="entry name" value="Aldehyde Dehydrogenase, Chain A, domain 1"/>
    <property type="match status" value="1"/>
</dbReference>
<comment type="catalytic activity">
    <reaction evidence="8">
        <text>betaine aldehyde + NAD(+) + H2O = glycine betaine + NADH + 2 H(+)</text>
        <dbReference type="Rhea" id="RHEA:15305"/>
        <dbReference type="ChEBI" id="CHEBI:15377"/>
        <dbReference type="ChEBI" id="CHEBI:15378"/>
        <dbReference type="ChEBI" id="CHEBI:15710"/>
        <dbReference type="ChEBI" id="CHEBI:17750"/>
        <dbReference type="ChEBI" id="CHEBI:57540"/>
        <dbReference type="ChEBI" id="CHEBI:57945"/>
        <dbReference type="EC" id="1.2.1.8"/>
    </reaction>
    <physiologicalReaction direction="left-to-right" evidence="8">
        <dbReference type="Rhea" id="RHEA:15306"/>
    </physiologicalReaction>
</comment>
<dbReference type="FunFam" id="3.40.309.10:FF:000014">
    <property type="entry name" value="NAD/NADP-dependent betaine aldehyde dehydrogenase"/>
    <property type="match status" value="1"/>
</dbReference>
<feature type="binding site" evidence="10">
    <location>
        <position position="258"/>
    </location>
    <ligand>
        <name>NAD(+)</name>
        <dbReference type="ChEBI" id="CHEBI:57540"/>
    </ligand>
</feature>
<name>A0A1E2VDT1_9GAMM</name>
<feature type="active site" description="Charge relay system" evidence="10">
    <location>
        <position position="167"/>
    </location>
</feature>
<dbReference type="InterPro" id="IPR016161">
    <property type="entry name" value="Ald_DH/histidinol_DH"/>
</dbReference>
<evidence type="ECO:0000256" key="3">
    <source>
        <dbReference type="ARBA" id="ARBA00022958"/>
    </source>
</evidence>
<keyword evidence="2 10" id="KW-0479">Metal-binding</keyword>
<evidence type="ECO:0000259" key="13">
    <source>
        <dbReference type="Pfam" id="PF00171"/>
    </source>
</evidence>
<evidence type="ECO:0000313" key="14">
    <source>
        <dbReference type="EMBL" id="ODC05137.1"/>
    </source>
</evidence>
<keyword evidence="5 10" id="KW-0520">NAD</keyword>
<dbReference type="UniPathway" id="UPA00529">
    <property type="reaction ID" value="UER00386"/>
</dbReference>
<dbReference type="Gene3D" id="3.40.309.10">
    <property type="entry name" value="Aldehyde Dehydrogenase, Chain A, domain 2"/>
    <property type="match status" value="1"/>
</dbReference>
<feature type="binding site" evidence="10">
    <location>
        <position position="461"/>
    </location>
    <ligand>
        <name>K(+)</name>
        <dbReference type="ChEBI" id="CHEBI:29103"/>
        <label>2</label>
    </ligand>
</feature>
<feature type="binding site" description="covalent" evidence="10">
    <location>
        <position position="290"/>
    </location>
    <ligand>
        <name>NAD(+)</name>
        <dbReference type="ChEBI" id="CHEBI:57540"/>
    </ligand>
</feature>
<keyword evidence="15" id="KW-1185">Reference proteome</keyword>
<dbReference type="NCBIfam" id="NF009725">
    <property type="entry name" value="PRK13252.1"/>
    <property type="match status" value="1"/>
</dbReference>
<accession>A0A1E2VDT1</accession>
<dbReference type="PROSITE" id="PS00070">
    <property type="entry name" value="ALDEHYDE_DEHYDR_CYS"/>
    <property type="match status" value="1"/>
</dbReference>
<dbReference type="EC" id="1.2.1.8" evidence="10"/>
<dbReference type="OrthoDB" id="9812625at2"/>
<evidence type="ECO:0000256" key="1">
    <source>
        <dbReference type="ARBA" id="ARBA00009986"/>
    </source>
</evidence>
<dbReference type="NCBIfam" id="TIGR01804">
    <property type="entry name" value="BADH"/>
    <property type="match status" value="1"/>
</dbReference>
<evidence type="ECO:0000256" key="2">
    <source>
        <dbReference type="ARBA" id="ARBA00022723"/>
    </source>
</evidence>
<keyword evidence="10" id="KW-0521">NADP</keyword>
<dbReference type="HAMAP" id="MF_00804">
    <property type="entry name" value="BADH"/>
    <property type="match status" value="1"/>
</dbReference>
<gene>
    <name evidence="10" type="primary">betB</name>
    <name evidence="14" type="ORF">BFW38_02805</name>
</gene>
<feature type="active site" description="Proton acceptor" evidence="10">
    <location>
        <position position="256"/>
    </location>
</feature>
<dbReference type="InterPro" id="IPR029510">
    <property type="entry name" value="Ald_DH_CS_GLU"/>
</dbReference>
<comment type="caution">
    <text evidence="14">The sequence shown here is derived from an EMBL/GenBank/DDBJ whole genome shotgun (WGS) entry which is preliminary data.</text>
</comment>
<dbReference type="InterPro" id="IPR016163">
    <property type="entry name" value="Ald_DH_C"/>
</dbReference>
<dbReference type="InterPro" id="IPR011264">
    <property type="entry name" value="BADH"/>
</dbReference>
<dbReference type="Pfam" id="PF00171">
    <property type="entry name" value="Aldedh"/>
    <property type="match status" value="1"/>
</dbReference>
<feature type="binding site" evidence="10">
    <location>
        <position position="32"/>
    </location>
    <ligand>
        <name>K(+)</name>
        <dbReference type="ChEBI" id="CHEBI:29103"/>
        <label>1</label>
    </ligand>
</feature>
<evidence type="ECO:0000256" key="8">
    <source>
        <dbReference type="ARBA" id="ARBA00052192"/>
    </source>
</evidence>
<keyword evidence="3 10" id="KW-0630">Potassium</keyword>
<evidence type="ECO:0000256" key="6">
    <source>
        <dbReference type="ARBA" id="ARBA00023097"/>
    </source>
</evidence>
<dbReference type="Proteomes" id="UP000094291">
    <property type="component" value="Unassembled WGS sequence"/>
</dbReference>
<reference evidence="14 15" key="1">
    <citation type="submission" date="2016-08" db="EMBL/GenBank/DDBJ databases">
        <authorList>
            <person name="Seilhamer J.J."/>
        </authorList>
    </citation>
    <scope>NUCLEOTIDE SEQUENCE [LARGE SCALE GENOMIC DNA]</scope>
    <source>
        <strain evidence="14 15">PH27A</strain>
    </source>
</reference>
<organism evidence="14 15">
    <name type="scientific">Terasakiispira papahanaumokuakeensis</name>
    <dbReference type="NCBI Taxonomy" id="197479"/>
    <lineage>
        <taxon>Bacteria</taxon>
        <taxon>Pseudomonadati</taxon>
        <taxon>Pseudomonadota</taxon>
        <taxon>Gammaproteobacteria</taxon>
        <taxon>Oceanospirillales</taxon>
        <taxon>Terasakiispira</taxon>
    </lineage>
</organism>
<dbReference type="PANTHER" id="PTHR11699">
    <property type="entry name" value="ALDEHYDE DEHYDROGENASE-RELATED"/>
    <property type="match status" value="1"/>
</dbReference>
<feature type="binding site" evidence="10">
    <location>
        <begin position="181"/>
        <end position="184"/>
    </location>
    <ligand>
        <name>NAD(+)</name>
        <dbReference type="ChEBI" id="CHEBI:57540"/>
    </ligand>
</feature>
<evidence type="ECO:0000256" key="11">
    <source>
        <dbReference type="PROSITE-ProRule" id="PRU10007"/>
    </source>
</evidence>
<dbReference type="EMBL" id="MDTQ01000001">
    <property type="protein sequence ID" value="ODC05137.1"/>
    <property type="molecule type" value="Genomic_DNA"/>
</dbReference>
<comment type="catalytic activity">
    <reaction evidence="7">
        <text>betaine aldehyde + NADP(+) + H2O = glycine betaine + NADPH + 2 H(+)</text>
        <dbReference type="Rhea" id="RHEA:30067"/>
        <dbReference type="ChEBI" id="CHEBI:15377"/>
        <dbReference type="ChEBI" id="CHEBI:15378"/>
        <dbReference type="ChEBI" id="CHEBI:15710"/>
        <dbReference type="ChEBI" id="CHEBI:17750"/>
        <dbReference type="ChEBI" id="CHEBI:57783"/>
        <dbReference type="ChEBI" id="CHEBI:58349"/>
    </reaction>
    <physiologicalReaction direction="left-to-right" evidence="7">
        <dbReference type="Rhea" id="RHEA:30068"/>
    </physiologicalReaction>
</comment>
<feature type="binding site" evidence="10">
    <location>
        <position position="98"/>
    </location>
    <ligand>
        <name>K(+)</name>
        <dbReference type="ChEBI" id="CHEBI:29103"/>
        <label>1</label>
    </ligand>
</feature>
<dbReference type="FunFam" id="3.40.605.10:FF:000026">
    <property type="entry name" value="Aldehyde dehydrogenase, putative"/>
    <property type="match status" value="1"/>
</dbReference>
<feature type="binding site" evidence="10">
    <location>
        <position position="464"/>
    </location>
    <ligand>
        <name>K(+)</name>
        <dbReference type="ChEBI" id="CHEBI:29103"/>
        <label>2</label>
    </ligand>
</feature>
<protein>
    <recommendedName>
        <fullName evidence="10">Betaine aldehyde dehydrogenase</fullName>
        <shortName evidence="10">BADH</shortName>
        <ecNumber evidence="10">1.2.1.8</ecNumber>
    </recommendedName>
</protein>
<comment type="subunit">
    <text evidence="9 10">Dimer of dimers.</text>
</comment>
<dbReference type="InterPro" id="IPR015590">
    <property type="entry name" value="Aldehyde_DH_dom"/>
</dbReference>
<feature type="domain" description="Aldehyde dehydrogenase" evidence="13">
    <location>
        <begin position="22"/>
        <end position="483"/>
    </location>
</feature>
<evidence type="ECO:0000313" key="15">
    <source>
        <dbReference type="Proteomes" id="UP000094291"/>
    </source>
</evidence>
<comment type="pathway">
    <text evidence="10">Amine and polyamine biosynthesis; betaine biosynthesis via choline pathway; betaine from betaine aldehyde: step 1/1.</text>
</comment>
<evidence type="ECO:0000256" key="10">
    <source>
        <dbReference type="HAMAP-Rule" id="MF_00804"/>
    </source>
</evidence>
<dbReference type="InterPro" id="IPR016162">
    <property type="entry name" value="Ald_DH_N"/>
</dbReference>
<keyword evidence="4 10" id="KW-0560">Oxidoreductase</keyword>
<dbReference type="FunFam" id="3.40.605.10:FF:000007">
    <property type="entry name" value="NAD/NADP-dependent betaine aldehyde dehydrogenase"/>
    <property type="match status" value="1"/>
</dbReference>
<proteinExistence type="inferred from homology"/>
<dbReference type="GO" id="GO:0046872">
    <property type="term" value="F:metal ion binding"/>
    <property type="evidence" value="ECO:0007669"/>
    <property type="project" value="UniProtKB-KW"/>
</dbReference>
<dbReference type="GO" id="GO:0008802">
    <property type="term" value="F:betaine-aldehyde dehydrogenase (NAD+) activity"/>
    <property type="evidence" value="ECO:0007669"/>
    <property type="project" value="UniProtKB-UniRule"/>
</dbReference>
<dbReference type="SUPFAM" id="SSF53720">
    <property type="entry name" value="ALDH-like"/>
    <property type="match status" value="1"/>
</dbReference>
<dbReference type="STRING" id="197479.BFW38_02805"/>
<evidence type="ECO:0000256" key="5">
    <source>
        <dbReference type="ARBA" id="ARBA00023027"/>
    </source>
</evidence>
<evidence type="ECO:0000256" key="4">
    <source>
        <dbReference type="ARBA" id="ARBA00023002"/>
    </source>
</evidence>
<evidence type="ECO:0000256" key="12">
    <source>
        <dbReference type="RuleBase" id="RU003345"/>
    </source>
</evidence>
<comment type="cofactor">
    <cofactor evidence="10">
        <name>K(+)</name>
        <dbReference type="ChEBI" id="CHEBI:29103"/>
    </cofactor>
    <text evidence="10">Binds 2 potassium ions per subunit.</text>
</comment>
<feature type="active site" evidence="11">
    <location>
        <position position="256"/>
    </location>
</feature>
<dbReference type="InterPro" id="IPR016160">
    <property type="entry name" value="Ald_DH_CS_CYS"/>
</dbReference>
<dbReference type="PROSITE" id="PS00687">
    <property type="entry name" value="ALDEHYDE_DEHYDR_GLU"/>
    <property type="match status" value="1"/>
</dbReference>
<keyword evidence="6 10" id="KW-0558">Oxidation</keyword>
<feature type="active site" description="Charge relay system" evidence="10">
    <location>
        <position position="468"/>
    </location>
</feature>
<evidence type="ECO:0000256" key="9">
    <source>
        <dbReference type="ARBA" id="ARBA00065931"/>
    </source>
</evidence>
<comment type="function">
    <text evidence="10">Involved in the biosynthesis of the osmoprotectant glycine betaine. Catalyzes the irreversible oxidation of betaine aldehyde to the corresponding acid.</text>
</comment>
<feature type="modified residue" description="Cysteine sulfenic acid (-SOH)" evidence="10">
    <location>
        <position position="290"/>
    </location>
</feature>
<sequence>MQHAAVLSKPQATLYIQGQLVEGQGTDTFETVNPATGAVIAQIRQASQADVDDAVASSQAGQKVWAAMSAMERSRIMRRAVALLRERNDELALIETLDTGKPLSETREVDIVTGADQLEYYAGLAPAIEGEQIPLSEQAFVYTRREPLGVIGAIGAWNYPLQIACWKAAPALAAGNAVVFKPSEMTPLTALKLAEILTEAGLPEGVFNVVQGDARVGQMLTSHPNIAKISFTGEAGTGKRVMSDAAASSLKDVTMELGGKSPLIIFDDADLEQAVSAALMANFYSSGQICTNGTRVFVHESLKAEFEARVVERVNKMRMGDPQDMKVNLGPLVSFQHMDKVLSYLRLGVEEGATLLVGGERESEGLLAQGAYVQPTVFTDCRDDMRIVKEEIFGPVMSILSFRDEAEVIARANDTDYGLAAAVFSRDIKRAHRVIHQLEAGICWLNNYNLSPAEMPVGGYKHSGIGRENGIESLHHYTQTKSVYVELGEVESVF</sequence>
<feature type="binding site" evidence="10">
    <location>
        <begin position="155"/>
        <end position="157"/>
    </location>
    <ligand>
        <name>NAD(+)</name>
        <dbReference type="ChEBI" id="CHEBI:57540"/>
    </ligand>
</feature>
<comment type="similarity">
    <text evidence="1 10 12">Belongs to the aldehyde dehydrogenase family.</text>
</comment>
<dbReference type="GO" id="GO:0019285">
    <property type="term" value="P:glycine betaine biosynthetic process from choline"/>
    <property type="evidence" value="ECO:0007669"/>
    <property type="project" value="UniProtKB-UniRule"/>
</dbReference>
<dbReference type="RefSeq" id="WP_069000158.1">
    <property type="nucleotide sequence ID" value="NZ_MDTQ01000001.1"/>
</dbReference>
<feature type="binding site" evidence="10">
    <location>
        <position position="31"/>
    </location>
    <ligand>
        <name>K(+)</name>
        <dbReference type="ChEBI" id="CHEBI:29103"/>
        <label>1</label>
    </ligand>
</feature>
<evidence type="ECO:0000256" key="7">
    <source>
        <dbReference type="ARBA" id="ARBA00051919"/>
    </source>
</evidence>